<feature type="transmembrane region" description="Helical" evidence="5">
    <location>
        <begin position="6"/>
        <end position="24"/>
    </location>
</feature>
<evidence type="ECO:0000256" key="5">
    <source>
        <dbReference type="SAM" id="Phobius"/>
    </source>
</evidence>
<dbReference type="InterPro" id="IPR009908">
    <property type="entry name" value="Methylamine_util_MauE"/>
</dbReference>
<keyword evidence="8" id="KW-1185">Reference proteome</keyword>
<proteinExistence type="predicted"/>
<sequence>MIYLLLTSQFITAGVFAMSAYGKVREQSGFARSLADFQVPPRLRVPVAAMVTAAEIAVVPLALVPATAVAGLALGAVLLSGFAAVIGLTLRRGTRPRCRCFGAVAAPLQGAHIVRNVVLAAIATAGGGVASTYQAVAPPIGSFVVTGVLAAVVLAAVANFDDLVEVVAPRAG</sequence>
<evidence type="ECO:0000256" key="1">
    <source>
        <dbReference type="ARBA" id="ARBA00004141"/>
    </source>
</evidence>
<evidence type="ECO:0000256" key="4">
    <source>
        <dbReference type="ARBA" id="ARBA00023136"/>
    </source>
</evidence>
<dbReference type="GO" id="GO:0030416">
    <property type="term" value="P:methylamine metabolic process"/>
    <property type="evidence" value="ECO:0007669"/>
    <property type="project" value="InterPro"/>
</dbReference>
<comment type="subcellular location">
    <subcellularLocation>
        <location evidence="1">Membrane</location>
        <topology evidence="1">Multi-pass membrane protein</topology>
    </subcellularLocation>
</comment>
<feature type="transmembrane region" description="Helical" evidence="5">
    <location>
        <begin position="69"/>
        <end position="90"/>
    </location>
</feature>
<evidence type="ECO:0000313" key="7">
    <source>
        <dbReference type="EMBL" id="NMH95452.1"/>
    </source>
</evidence>
<reference evidence="7 8" key="1">
    <citation type="submission" date="2020-04" db="EMBL/GenBank/DDBJ databases">
        <authorList>
            <person name="Klaysubun C."/>
            <person name="Duangmal K."/>
            <person name="Lipun K."/>
        </authorList>
    </citation>
    <scope>NUCLEOTIDE SEQUENCE [LARGE SCALE GENOMIC DNA]</scope>
    <source>
        <strain evidence="7 8">DSM 45300</strain>
    </source>
</reference>
<dbReference type="AlphaFoldDB" id="A0A848DRK7"/>
<dbReference type="EMBL" id="JAAXKZ010000191">
    <property type="protein sequence ID" value="NMH95452.1"/>
    <property type="molecule type" value="Genomic_DNA"/>
</dbReference>
<organism evidence="7 8">
    <name type="scientific">Pseudonocardia bannensis</name>
    <dbReference type="NCBI Taxonomy" id="630973"/>
    <lineage>
        <taxon>Bacteria</taxon>
        <taxon>Bacillati</taxon>
        <taxon>Actinomycetota</taxon>
        <taxon>Actinomycetes</taxon>
        <taxon>Pseudonocardiales</taxon>
        <taxon>Pseudonocardiaceae</taxon>
        <taxon>Pseudonocardia</taxon>
    </lineage>
</organism>
<dbReference type="GO" id="GO:0016020">
    <property type="term" value="C:membrane"/>
    <property type="evidence" value="ECO:0007669"/>
    <property type="project" value="UniProtKB-SubCell"/>
</dbReference>
<protein>
    <recommendedName>
        <fullName evidence="6">Methylamine utilisation protein MauE domain-containing protein</fullName>
    </recommendedName>
</protein>
<evidence type="ECO:0000256" key="3">
    <source>
        <dbReference type="ARBA" id="ARBA00022989"/>
    </source>
</evidence>
<feature type="transmembrane region" description="Helical" evidence="5">
    <location>
        <begin position="45"/>
        <end position="63"/>
    </location>
</feature>
<feature type="domain" description="Methylamine utilisation protein MauE" evidence="6">
    <location>
        <begin position="3"/>
        <end position="126"/>
    </location>
</feature>
<comment type="caution">
    <text evidence="7">The sequence shown here is derived from an EMBL/GenBank/DDBJ whole genome shotgun (WGS) entry which is preliminary data.</text>
</comment>
<feature type="transmembrane region" description="Helical" evidence="5">
    <location>
        <begin position="142"/>
        <end position="160"/>
    </location>
</feature>
<evidence type="ECO:0000256" key="2">
    <source>
        <dbReference type="ARBA" id="ARBA00022692"/>
    </source>
</evidence>
<gene>
    <name evidence="7" type="ORF">HF519_28690</name>
</gene>
<keyword evidence="4 5" id="KW-0472">Membrane</keyword>
<feature type="transmembrane region" description="Helical" evidence="5">
    <location>
        <begin position="117"/>
        <end position="136"/>
    </location>
</feature>
<evidence type="ECO:0000259" key="6">
    <source>
        <dbReference type="Pfam" id="PF07291"/>
    </source>
</evidence>
<dbReference type="Proteomes" id="UP000586918">
    <property type="component" value="Unassembled WGS sequence"/>
</dbReference>
<keyword evidence="2 5" id="KW-0812">Transmembrane</keyword>
<accession>A0A848DRK7</accession>
<name>A0A848DRK7_9PSEU</name>
<dbReference type="Pfam" id="PF07291">
    <property type="entry name" value="MauE"/>
    <property type="match status" value="1"/>
</dbReference>
<dbReference type="RefSeq" id="WP_169416108.1">
    <property type="nucleotide sequence ID" value="NZ_JAAXKZ010000191.1"/>
</dbReference>
<evidence type="ECO:0000313" key="8">
    <source>
        <dbReference type="Proteomes" id="UP000586918"/>
    </source>
</evidence>
<keyword evidence="3 5" id="KW-1133">Transmembrane helix</keyword>